<feature type="compositionally biased region" description="Low complexity" evidence="1">
    <location>
        <begin position="327"/>
        <end position="341"/>
    </location>
</feature>
<evidence type="ECO:0000313" key="3">
    <source>
        <dbReference type="Proteomes" id="UP000095647"/>
    </source>
</evidence>
<gene>
    <name evidence="2" type="ORF">ERS852382_00839</name>
</gene>
<evidence type="ECO:0000256" key="1">
    <source>
        <dbReference type="SAM" id="MobiDB-lite"/>
    </source>
</evidence>
<accession>A0A173Y8N5</accession>
<proteinExistence type="predicted"/>
<protein>
    <submittedName>
        <fullName evidence="2">Phage head fiber protein</fullName>
    </submittedName>
</protein>
<feature type="region of interest" description="Disordered" evidence="1">
    <location>
        <begin position="507"/>
        <end position="532"/>
    </location>
</feature>
<sequence length="581" mass="60974">MVDVILADANMRPVCCATDASLDWAAGSGENDFELSIPGTECALGWYFWIDGTDIGGRVTDRRSVVSGTTSDVSWLGTSWTGLLCGKILSPDPKQDYLVVSGTLSDVLSSLVKRIGLEKVFTVRAGTKNPALTSYKFQNPRYVDAYTGISAMLESCGMRLDFTAKDNRIVMSGQPIRTIDGTLDSDLVDFTAETCHRTVNHLIGLGQQELANRLVSEWYADKDGKVSQKQTLFGVDEVAQIYDYSCAEMQTLSDNTRKRLQELQSGGKVDVTLPDHASSLMLGDGVVVSDRNSGLSLTAKVTKRIAKINGGILDITYEVGQPDDTESSVSQSSGSSATGASGGTYTAGKGIGIAGNVISAEVANADLESFRAQSDAKYQVKGSYLSGLSIGSVTTLQAGASASATLTGAGSDKTLNLSIPRGETGERGPRGESGLAALTAGRTYSGSWNVDAASVFSADTLCLNRIPTVGERFFALTRGGTTLTYFTVSQVDGTDVTIKCVSNTTLTGSKGDKGEKGDPGPPGPKGPPGNGASMTDAEIFLISWPVGSIYTSGTAIDLAGTFGGTWVELPSTGPFTYQRTS</sequence>
<reference evidence="2 3" key="1">
    <citation type="submission" date="2015-09" db="EMBL/GenBank/DDBJ databases">
        <authorList>
            <consortium name="Pathogen Informatics"/>
        </authorList>
    </citation>
    <scope>NUCLEOTIDE SEQUENCE [LARGE SCALE GENOMIC DNA]</scope>
    <source>
        <strain evidence="2 3">2789STDY5608824</strain>
    </source>
</reference>
<feature type="region of interest" description="Disordered" evidence="1">
    <location>
        <begin position="322"/>
        <end position="341"/>
    </location>
</feature>
<organism evidence="2 3">
    <name type="scientific">Bifidobacterium adolescentis</name>
    <dbReference type="NCBI Taxonomy" id="1680"/>
    <lineage>
        <taxon>Bacteria</taxon>
        <taxon>Bacillati</taxon>
        <taxon>Actinomycetota</taxon>
        <taxon>Actinomycetes</taxon>
        <taxon>Bifidobacteriales</taxon>
        <taxon>Bifidobacteriaceae</taxon>
        <taxon>Bifidobacterium</taxon>
    </lineage>
</organism>
<dbReference type="RefSeq" id="WP_055680268.1">
    <property type="nucleotide sequence ID" value="NZ_CYYI01000003.1"/>
</dbReference>
<evidence type="ECO:0000313" key="2">
    <source>
        <dbReference type="EMBL" id="CUN60033.1"/>
    </source>
</evidence>
<dbReference type="Proteomes" id="UP000095647">
    <property type="component" value="Unassembled WGS sequence"/>
</dbReference>
<name>A0A173Y8N5_BIFAD</name>
<dbReference type="Gene3D" id="1.20.5.320">
    <property type="entry name" value="6-Phosphogluconate Dehydrogenase, domain 3"/>
    <property type="match status" value="1"/>
</dbReference>
<dbReference type="AlphaFoldDB" id="A0A173Y8N5"/>
<dbReference type="EMBL" id="CYYI01000003">
    <property type="protein sequence ID" value="CUN60033.1"/>
    <property type="molecule type" value="Genomic_DNA"/>
</dbReference>